<accession>A0A4Y2G4F7</accession>
<dbReference type="EMBL" id="BGPR01001226">
    <property type="protein sequence ID" value="GBM48732.1"/>
    <property type="molecule type" value="Genomic_DNA"/>
</dbReference>
<comment type="caution">
    <text evidence="1">The sequence shown here is derived from an EMBL/GenBank/DDBJ whole genome shotgun (WGS) entry which is preliminary data.</text>
</comment>
<protein>
    <submittedName>
        <fullName evidence="1">Uncharacterized protein</fullName>
    </submittedName>
</protein>
<dbReference type="Proteomes" id="UP000499080">
    <property type="component" value="Unassembled WGS sequence"/>
</dbReference>
<name>A0A4Y2G4F7_ARAVE</name>
<evidence type="ECO:0000313" key="2">
    <source>
        <dbReference type="Proteomes" id="UP000499080"/>
    </source>
</evidence>
<organism evidence="1 2">
    <name type="scientific">Araneus ventricosus</name>
    <name type="common">Orbweaver spider</name>
    <name type="synonym">Epeira ventricosa</name>
    <dbReference type="NCBI Taxonomy" id="182803"/>
    <lineage>
        <taxon>Eukaryota</taxon>
        <taxon>Metazoa</taxon>
        <taxon>Ecdysozoa</taxon>
        <taxon>Arthropoda</taxon>
        <taxon>Chelicerata</taxon>
        <taxon>Arachnida</taxon>
        <taxon>Araneae</taxon>
        <taxon>Araneomorphae</taxon>
        <taxon>Entelegynae</taxon>
        <taxon>Araneoidea</taxon>
        <taxon>Araneidae</taxon>
        <taxon>Araneus</taxon>
    </lineage>
</organism>
<gene>
    <name evidence="1" type="ORF">AVEN_193430_1</name>
</gene>
<evidence type="ECO:0000313" key="1">
    <source>
        <dbReference type="EMBL" id="GBM48732.1"/>
    </source>
</evidence>
<dbReference type="AlphaFoldDB" id="A0A4Y2G4F7"/>
<reference evidence="1 2" key="1">
    <citation type="journal article" date="2019" name="Sci. Rep.">
        <title>Orb-weaving spider Araneus ventricosus genome elucidates the spidroin gene catalogue.</title>
        <authorList>
            <person name="Kono N."/>
            <person name="Nakamura H."/>
            <person name="Ohtoshi R."/>
            <person name="Moran D.A.P."/>
            <person name="Shinohara A."/>
            <person name="Yoshida Y."/>
            <person name="Fujiwara M."/>
            <person name="Mori M."/>
            <person name="Tomita M."/>
            <person name="Arakawa K."/>
        </authorList>
    </citation>
    <scope>NUCLEOTIDE SEQUENCE [LARGE SCALE GENOMIC DNA]</scope>
</reference>
<proteinExistence type="predicted"/>
<keyword evidence="2" id="KW-1185">Reference proteome</keyword>
<sequence>MIEATLEHLLNCVALGYDDLLKRPDVVLELRFEVTGEYFRTDLIPLNCDQMRRTTAEVLPTSPNFPTAPTGRVSVLNARFNVYQTSIDDESRLVELNFKPQPTTSDA</sequence>